<evidence type="ECO:0000256" key="1">
    <source>
        <dbReference type="ARBA" id="ARBA00005721"/>
    </source>
</evidence>
<accession>A0A2L0UGC5</accession>
<dbReference type="InterPro" id="IPR005531">
    <property type="entry name" value="Asp23"/>
</dbReference>
<evidence type="ECO:0000256" key="2">
    <source>
        <dbReference type="SAM" id="MobiDB-lite"/>
    </source>
</evidence>
<dbReference type="RefSeq" id="WP_208739427.1">
    <property type="nucleotide sequence ID" value="NZ_CP024915.1"/>
</dbReference>
<gene>
    <name evidence="3" type="ORF">CVO76_12170</name>
</gene>
<evidence type="ECO:0000313" key="3">
    <source>
        <dbReference type="EMBL" id="AUZ88305.1"/>
    </source>
</evidence>
<dbReference type="AlphaFoldDB" id="A0A2L0UGC5"/>
<dbReference type="PANTHER" id="PTHR34297:SF3">
    <property type="entry name" value="ALKALINE SHOCK PROTEIN 23"/>
    <property type="match status" value="1"/>
</dbReference>
<dbReference type="EMBL" id="CP024915">
    <property type="protein sequence ID" value="AUZ88305.1"/>
    <property type="molecule type" value="Genomic_DNA"/>
</dbReference>
<proteinExistence type="inferred from homology"/>
<dbReference type="Pfam" id="PF03780">
    <property type="entry name" value="Asp23"/>
    <property type="match status" value="1"/>
</dbReference>
<feature type="compositionally biased region" description="Polar residues" evidence="2">
    <location>
        <begin position="165"/>
        <end position="181"/>
    </location>
</feature>
<sequence>MADNQTTVVSPVAAVPITGAQPERQVLQARKTPKNLAAGPLHTDQGKTSIADTVVQKISGIAAREVPGVHAMGNAARRAFDQITERIPGSQTNASGGVSVEKGEKQTAIDVTIDVEYGASIVEVSNNIRRNIISAVERTTGLEVIEVNVTVSDVHLPTDDDNTNAEDSNQTRTSSTGKELE</sequence>
<dbReference type="Proteomes" id="UP000239187">
    <property type="component" value="Chromosome"/>
</dbReference>
<protein>
    <submittedName>
        <fullName evidence="3">Asp23/Gls24 family envelope stress response protein</fullName>
    </submittedName>
</protein>
<evidence type="ECO:0000313" key="4">
    <source>
        <dbReference type="Proteomes" id="UP000239187"/>
    </source>
</evidence>
<reference evidence="3 4" key="1">
    <citation type="submission" date="2017-11" db="EMBL/GenBank/DDBJ databases">
        <title>Draft genome of Arthrobacter agilis strain UMCV2, a plant growth-promoting rhizobacterium and biocontrol capacity of phytopathogenic fungi.</title>
        <authorList>
            <person name="Martinez-Camara R."/>
            <person name="Santoyo G."/>
            <person name="Moreno-Hagelsieb G."/>
            <person name="Valencia-Cantero E."/>
        </authorList>
    </citation>
    <scope>NUCLEOTIDE SEQUENCE [LARGE SCALE GENOMIC DNA]</scope>
    <source>
        <strain evidence="3 4">UMCV2</strain>
    </source>
</reference>
<dbReference type="PANTHER" id="PTHR34297">
    <property type="entry name" value="HYPOTHETICAL CYTOSOLIC PROTEIN-RELATED"/>
    <property type="match status" value="1"/>
</dbReference>
<name>A0A2L0UGC5_9MICC</name>
<feature type="region of interest" description="Disordered" evidence="2">
    <location>
        <begin position="154"/>
        <end position="181"/>
    </location>
</feature>
<comment type="similarity">
    <text evidence="1">Belongs to the asp23 family.</text>
</comment>
<organism evidence="3 4">
    <name type="scientific">Arthrobacter agilis</name>
    <dbReference type="NCBI Taxonomy" id="37921"/>
    <lineage>
        <taxon>Bacteria</taxon>
        <taxon>Bacillati</taxon>
        <taxon>Actinomycetota</taxon>
        <taxon>Actinomycetes</taxon>
        <taxon>Micrococcales</taxon>
        <taxon>Micrococcaceae</taxon>
        <taxon>Arthrobacter</taxon>
    </lineage>
</organism>